<protein>
    <submittedName>
        <fullName evidence="3">AMP-dependent synthetase</fullName>
    </submittedName>
</protein>
<feature type="domain" description="AMP-dependent synthetase/ligase" evidence="1">
    <location>
        <begin position="53"/>
        <end position="207"/>
    </location>
</feature>
<keyword evidence="4" id="KW-1185">Reference proteome</keyword>
<dbReference type="SUPFAM" id="SSF56801">
    <property type="entry name" value="Acetyl-CoA synthetase-like"/>
    <property type="match status" value="1"/>
</dbReference>
<accession>A0A4Q2RR23</accession>
<evidence type="ECO:0000313" key="3">
    <source>
        <dbReference type="EMBL" id="RYB90324.1"/>
    </source>
</evidence>
<dbReference type="PANTHER" id="PTHR43767:SF1">
    <property type="entry name" value="NONRIBOSOMAL PEPTIDE SYNTHASE PES1 (EUROFUNG)-RELATED"/>
    <property type="match status" value="1"/>
</dbReference>
<dbReference type="PANTHER" id="PTHR43767">
    <property type="entry name" value="LONG-CHAIN-FATTY-ACID--COA LIGASE"/>
    <property type="match status" value="1"/>
</dbReference>
<evidence type="ECO:0000259" key="2">
    <source>
        <dbReference type="Pfam" id="PF13193"/>
    </source>
</evidence>
<dbReference type="Gene3D" id="3.30.300.30">
    <property type="match status" value="1"/>
</dbReference>
<dbReference type="InterPro" id="IPR045851">
    <property type="entry name" value="AMP-bd_C_sf"/>
</dbReference>
<dbReference type="InterPro" id="IPR025110">
    <property type="entry name" value="AMP-bd_C"/>
</dbReference>
<dbReference type="AlphaFoldDB" id="A0A4Q2RR23"/>
<comment type="caution">
    <text evidence="3">The sequence shown here is derived from an EMBL/GenBank/DDBJ whole genome shotgun (WGS) entry which is preliminary data.</text>
</comment>
<gene>
    <name evidence="3" type="ORF">EUA06_13205</name>
</gene>
<evidence type="ECO:0000313" key="4">
    <source>
        <dbReference type="Proteomes" id="UP000291838"/>
    </source>
</evidence>
<dbReference type="Proteomes" id="UP000291838">
    <property type="component" value="Unassembled WGS sequence"/>
</dbReference>
<evidence type="ECO:0000259" key="1">
    <source>
        <dbReference type="Pfam" id="PF00501"/>
    </source>
</evidence>
<sequence length="362" mass="38502">MPRPYDAGATRSPLGRRATSVGQVSFLRPSDEPSVAIRQLSRWLEADNPDPLLIETSGSTGAPKRVVLPRRAVLASVEASARRLGESGRWLLALPSSYVAGVQVIVRSLVAGHEPIVVDGLDVGRAAASDHSPTPTFVSLVPTQLHRILANPEQLASLARCHTVLLGGAGLDAEHRRLAEEAGVNIVATYGSSETAGGCVYDGVPLDGVGVTLGEGGRVRIAGPTLFSHYESDPELTAASVDDGWFLTSDEGRFDEDGRLQIVGRIDDVVISGGVKIPLALVADRLRENLQVEQAEVFGVPDPEWGQKLVAVIVGTANDAELRDWVSTVHPRSWAPREFVRVASLPLLPNGKVDRQALQAGL</sequence>
<dbReference type="InterPro" id="IPR042099">
    <property type="entry name" value="ANL_N_sf"/>
</dbReference>
<dbReference type="GO" id="GO:0016878">
    <property type="term" value="F:acid-thiol ligase activity"/>
    <property type="evidence" value="ECO:0007669"/>
    <property type="project" value="UniProtKB-ARBA"/>
</dbReference>
<dbReference type="OrthoDB" id="9803968at2"/>
<reference evidence="3 4" key="1">
    <citation type="submission" date="2019-01" db="EMBL/GenBank/DDBJ databases">
        <title>Novel species of Nocardioides.</title>
        <authorList>
            <person name="Liu Q."/>
            <person name="Xin Y.-H."/>
        </authorList>
    </citation>
    <scope>NUCLEOTIDE SEQUENCE [LARGE SCALE GENOMIC DNA]</scope>
    <source>
        <strain evidence="3 4">HLT3-15</strain>
    </source>
</reference>
<feature type="domain" description="AMP-binding enzyme C-terminal" evidence="2">
    <location>
        <begin position="288"/>
        <end position="352"/>
    </location>
</feature>
<name>A0A4Q2RR23_9ACTN</name>
<dbReference type="Gene3D" id="3.40.50.12780">
    <property type="entry name" value="N-terminal domain of ligase-like"/>
    <property type="match status" value="1"/>
</dbReference>
<dbReference type="EMBL" id="SDWS01000005">
    <property type="protein sequence ID" value="RYB90324.1"/>
    <property type="molecule type" value="Genomic_DNA"/>
</dbReference>
<proteinExistence type="predicted"/>
<organism evidence="3 4">
    <name type="scientific">Nocardioides glacieisoli</name>
    <dbReference type="NCBI Taxonomy" id="1168730"/>
    <lineage>
        <taxon>Bacteria</taxon>
        <taxon>Bacillati</taxon>
        <taxon>Actinomycetota</taxon>
        <taxon>Actinomycetes</taxon>
        <taxon>Propionibacteriales</taxon>
        <taxon>Nocardioidaceae</taxon>
        <taxon>Nocardioides</taxon>
    </lineage>
</organism>
<dbReference type="Pfam" id="PF00501">
    <property type="entry name" value="AMP-binding"/>
    <property type="match status" value="1"/>
</dbReference>
<dbReference type="Pfam" id="PF13193">
    <property type="entry name" value="AMP-binding_C"/>
    <property type="match status" value="1"/>
</dbReference>
<dbReference type="InterPro" id="IPR000873">
    <property type="entry name" value="AMP-dep_synth/lig_dom"/>
</dbReference>
<dbReference type="InterPro" id="IPR050237">
    <property type="entry name" value="ATP-dep_AMP-bd_enzyme"/>
</dbReference>